<feature type="domain" description="Phospholipid/glycerol acyltransferase" evidence="4">
    <location>
        <begin position="37"/>
        <end position="151"/>
    </location>
</feature>
<proteinExistence type="predicted"/>
<dbReference type="eggNOG" id="COG0204">
    <property type="taxonomic scope" value="Bacteria"/>
</dbReference>
<sequence length="254" mass="27912">MEPVYSSVITTARGVFAAQGLKFRMEGEDNVPRTGGAVMAINHTGYFDFTYAGLAARKSKRLVRFMAKQSIFSHRVAGPLMRGMKHIPVDRKDGRASFYRAVQALKDGEIVGVFPEATMSRSFELKEFKPGAVRMAQEAGVPILPTTLWGSQRVWSKNVPKHMGRSGIPIFITVGAPIHVAPDANRAEATAHLQEVMTAQLHAQQAAYPELTGDDLIYQPARLGGQAPTPDEAKAQDHHDMNRTVDKFNKGRKA</sequence>
<dbReference type="AlphaFoldDB" id="A0A0A0JPS2"/>
<dbReference type="GO" id="GO:0006654">
    <property type="term" value="P:phosphatidic acid biosynthetic process"/>
    <property type="evidence" value="ECO:0007669"/>
    <property type="project" value="TreeGrafter"/>
</dbReference>
<dbReference type="PANTHER" id="PTHR10434">
    <property type="entry name" value="1-ACYL-SN-GLYCEROL-3-PHOSPHATE ACYLTRANSFERASE"/>
    <property type="match status" value="1"/>
</dbReference>
<dbReference type="CDD" id="cd07989">
    <property type="entry name" value="LPLAT_AGPAT-like"/>
    <property type="match status" value="1"/>
</dbReference>
<dbReference type="GO" id="GO:0003841">
    <property type="term" value="F:1-acylglycerol-3-phosphate O-acyltransferase activity"/>
    <property type="evidence" value="ECO:0007669"/>
    <property type="project" value="TreeGrafter"/>
</dbReference>
<evidence type="ECO:0000259" key="4">
    <source>
        <dbReference type="SMART" id="SM00563"/>
    </source>
</evidence>
<evidence type="ECO:0000313" key="5">
    <source>
        <dbReference type="EMBL" id="KGN39158.1"/>
    </source>
</evidence>
<accession>A0A0A0JPS2</accession>
<feature type="region of interest" description="Disordered" evidence="3">
    <location>
        <begin position="222"/>
        <end position="254"/>
    </location>
</feature>
<dbReference type="Pfam" id="PF01553">
    <property type="entry name" value="Acyltransferase"/>
    <property type="match status" value="1"/>
</dbReference>
<dbReference type="GO" id="GO:0005886">
    <property type="term" value="C:plasma membrane"/>
    <property type="evidence" value="ECO:0007669"/>
    <property type="project" value="TreeGrafter"/>
</dbReference>
<dbReference type="PANTHER" id="PTHR10434:SF55">
    <property type="entry name" value="POSSIBLE ACYLTRANSFERASE"/>
    <property type="match status" value="1"/>
</dbReference>
<dbReference type="STRING" id="1385521.N803_01215"/>
<dbReference type="EMBL" id="AVPK01000001">
    <property type="protein sequence ID" value="KGN39158.1"/>
    <property type="molecule type" value="Genomic_DNA"/>
</dbReference>
<evidence type="ECO:0000256" key="1">
    <source>
        <dbReference type="ARBA" id="ARBA00022679"/>
    </source>
</evidence>
<dbReference type="RefSeq" id="WP_035901896.1">
    <property type="nucleotide sequence ID" value="NZ_AVPK01000001.1"/>
</dbReference>
<evidence type="ECO:0000313" key="6">
    <source>
        <dbReference type="Proteomes" id="UP000030011"/>
    </source>
</evidence>
<dbReference type="InterPro" id="IPR002123">
    <property type="entry name" value="Plipid/glycerol_acylTrfase"/>
</dbReference>
<evidence type="ECO:0000256" key="3">
    <source>
        <dbReference type="SAM" id="MobiDB-lite"/>
    </source>
</evidence>
<dbReference type="SUPFAM" id="SSF69593">
    <property type="entry name" value="Glycerol-3-phosphate (1)-acyltransferase"/>
    <property type="match status" value="1"/>
</dbReference>
<evidence type="ECO:0000256" key="2">
    <source>
        <dbReference type="ARBA" id="ARBA00023315"/>
    </source>
</evidence>
<dbReference type="SMART" id="SM00563">
    <property type="entry name" value="PlsC"/>
    <property type="match status" value="1"/>
</dbReference>
<dbReference type="Proteomes" id="UP000030011">
    <property type="component" value="Unassembled WGS sequence"/>
</dbReference>
<keyword evidence="6" id="KW-1185">Reference proteome</keyword>
<feature type="compositionally biased region" description="Basic and acidic residues" evidence="3">
    <location>
        <begin position="231"/>
        <end position="254"/>
    </location>
</feature>
<protein>
    <submittedName>
        <fullName evidence="5">Glycerol acyltransferase</fullName>
    </submittedName>
</protein>
<dbReference type="OrthoDB" id="3210041at2"/>
<reference evidence="5 6" key="1">
    <citation type="submission" date="2013-08" db="EMBL/GenBank/DDBJ databases">
        <title>The genome sequence of Knoellia subterranea.</title>
        <authorList>
            <person name="Zhu W."/>
            <person name="Wang G."/>
        </authorList>
    </citation>
    <scope>NUCLEOTIDE SEQUENCE [LARGE SCALE GENOMIC DNA]</scope>
    <source>
        <strain evidence="5 6">KCTC 19937</strain>
    </source>
</reference>
<name>A0A0A0JPS2_9MICO</name>
<organism evidence="5 6">
    <name type="scientific">Knoellia subterranea KCTC 19937</name>
    <dbReference type="NCBI Taxonomy" id="1385521"/>
    <lineage>
        <taxon>Bacteria</taxon>
        <taxon>Bacillati</taxon>
        <taxon>Actinomycetota</taxon>
        <taxon>Actinomycetes</taxon>
        <taxon>Micrococcales</taxon>
        <taxon>Intrasporangiaceae</taxon>
        <taxon>Knoellia</taxon>
    </lineage>
</organism>
<keyword evidence="1 5" id="KW-0808">Transferase</keyword>
<keyword evidence="2 5" id="KW-0012">Acyltransferase</keyword>
<comment type="caution">
    <text evidence="5">The sequence shown here is derived from an EMBL/GenBank/DDBJ whole genome shotgun (WGS) entry which is preliminary data.</text>
</comment>
<gene>
    <name evidence="5" type="ORF">N803_01215</name>
</gene>